<gene>
    <name evidence="3 6" type="primary">rpsP</name>
    <name evidence="6" type="ORF">ACFQ1Z_09835</name>
</gene>
<dbReference type="Pfam" id="PF00886">
    <property type="entry name" value="Ribosomal_S16"/>
    <property type="match status" value="1"/>
</dbReference>
<evidence type="ECO:0000256" key="2">
    <source>
        <dbReference type="ARBA" id="ARBA00023274"/>
    </source>
</evidence>
<dbReference type="HAMAP" id="MF_00385">
    <property type="entry name" value="Ribosomal_bS16"/>
    <property type="match status" value="1"/>
</dbReference>
<proteinExistence type="inferred from homology"/>
<evidence type="ECO:0000256" key="1">
    <source>
        <dbReference type="ARBA" id="ARBA00022980"/>
    </source>
</evidence>
<dbReference type="PANTHER" id="PTHR12919:SF20">
    <property type="entry name" value="SMALL RIBOSOMAL SUBUNIT PROTEIN BS16M"/>
    <property type="match status" value="1"/>
</dbReference>
<protein>
    <recommendedName>
        <fullName evidence="3">Small ribosomal subunit protein bS16</fullName>
    </recommendedName>
</protein>
<evidence type="ECO:0000256" key="5">
    <source>
        <dbReference type="SAM" id="MobiDB-lite"/>
    </source>
</evidence>
<feature type="coiled-coil region" evidence="4">
    <location>
        <begin position="91"/>
        <end position="121"/>
    </location>
</feature>
<keyword evidence="1 3" id="KW-0689">Ribosomal protein</keyword>
<dbReference type="SUPFAM" id="SSF54565">
    <property type="entry name" value="Ribosomal protein S16"/>
    <property type="match status" value="1"/>
</dbReference>
<feature type="region of interest" description="Disordered" evidence="5">
    <location>
        <begin position="137"/>
        <end position="156"/>
    </location>
</feature>
<dbReference type="Proteomes" id="UP001597128">
    <property type="component" value="Unassembled WGS sequence"/>
</dbReference>
<dbReference type="Gene3D" id="3.30.1320.10">
    <property type="match status" value="1"/>
</dbReference>
<evidence type="ECO:0000256" key="3">
    <source>
        <dbReference type="HAMAP-Rule" id="MF_00385"/>
    </source>
</evidence>
<name>A0ABW3F978_9PROT</name>
<dbReference type="RefSeq" id="WP_379057302.1">
    <property type="nucleotide sequence ID" value="NZ_JBHTKB010000002.1"/>
</dbReference>
<reference evidence="7" key="1">
    <citation type="journal article" date="2019" name="Int. J. Syst. Evol. Microbiol.">
        <title>The Global Catalogue of Microorganisms (GCM) 10K type strain sequencing project: providing services to taxonomists for standard genome sequencing and annotation.</title>
        <authorList>
            <consortium name="The Broad Institute Genomics Platform"/>
            <consortium name="The Broad Institute Genome Sequencing Center for Infectious Disease"/>
            <person name="Wu L."/>
            <person name="Ma J."/>
        </authorList>
    </citation>
    <scope>NUCLEOTIDE SEQUENCE [LARGE SCALE GENOMIC DNA]</scope>
    <source>
        <strain evidence="7">CCUG 58412</strain>
    </source>
</reference>
<evidence type="ECO:0000256" key="4">
    <source>
        <dbReference type="SAM" id="Coils"/>
    </source>
</evidence>
<dbReference type="NCBIfam" id="TIGR00002">
    <property type="entry name" value="S16"/>
    <property type="match status" value="1"/>
</dbReference>
<keyword evidence="7" id="KW-1185">Reference proteome</keyword>
<keyword evidence="2 3" id="KW-0687">Ribonucleoprotein</keyword>
<sequence>MVVIRLSRGGSKKNPFYSVVVADSRNRRDGRFVERIGFYNPSARAGAEGLRINEERAQYWIGTGAQVSDTVARLVKFHAKGVDGMAAAKAKDAAKADAAKAKKEAEVAAKLKAEADAAAAEAAAKAKADADAKAEADAAAAAAAAEAPAADTPAAE</sequence>
<keyword evidence="4" id="KW-0175">Coiled coil</keyword>
<dbReference type="GO" id="GO:0005840">
    <property type="term" value="C:ribosome"/>
    <property type="evidence" value="ECO:0007669"/>
    <property type="project" value="UniProtKB-KW"/>
</dbReference>
<dbReference type="InterPro" id="IPR023803">
    <property type="entry name" value="Ribosomal_bS16_dom_sf"/>
</dbReference>
<comment type="caution">
    <text evidence="6">The sequence shown here is derived from an EMBL/GenBank/DDBJ whole genome shotgun (WGS) entry which is preliminary data.</text>
</comment>
<evidence type="ECO:0000313" key="6">
    <source>
        <dbReference type="EMBL" id="MFD0913845.1"/>
    </source>
</evidence>
<dbReference type="InterPro" id="IPR000307">
    <property type="entry name" value="Ribosomal_bS16"/>
</dbReference>
<dbReference type="EMBL" id="JBHTKB010000002">
    <property type="protein sequence ID" value="MFD0913845.1"/>
    <property type="molecule type" value="Genomic_DNA"/>
</dbReference>
<comment type="similarity">
    <text evidence="3">Belongs to the bacterial ribosomal protein bS16 family.</text>
</comment>
<organism evidence="6 7">
    <name type="scientific">Methylophilus luteus</name>
    <dbReference type="NCBI Taxonomy" id="640108"/>
    <lineage>
        <taxon>Bacteria</taxon>
        <taxon>Pseudomonadati</taxon>
        <taxon>Pseudomonadota</taxon>
        <taxon>Betaproteobacteria</taxon>
        <taxon>Nitrosomonadales</taxon>
        <taxon>Methylophilaceae</taxon>
        <taxon>Methylophilus</taxon>
    </lineage>
</organism>
<dbReference type="PANTHER" id="PTHR12919">
    <property type="entry name" value="30S RIBOSOMAL PROTEIN S16"/>
    <property type="match status" value="1"/>
</dbReference>
<accession>A0ABW3F978</accession>
<evidence type="ECO:0000313" key="7">
    <source>
        <dbReference type="Proteomes" id="UP001597128"/>
    </source>
</evidence>